<gene>
    <name evidence="3" type="ORF">L873DRAFT_1842628</name>
</gene>
<protein>
    <recommendedName>
        <fullName evidence="2">Gag1-like clamp domain-containing protein</fullName>
    </recommendedName>
</protein>
<organism evidence="3 4">
    <name type="scientific">Choiromyces venosus 120613-1</name>
    <dbReference type="NCBI Taxonomy" id="1336337"/>
    <lineage>
        <taxon>Eukaryota</taxon>
        <taxon>Fungi</taxon>
        <taxon>Dikarya</taxon>
        <taxon>Ascomycota</taxon>
        <taxon>Pezizomycotina</taxon>
        <taxon>Pezizomycetes</taxon>
        <taxon>Pezizales</taxon>
        <taxon>Tuberaceae</taxon>
        <taxon>Choiromyces</taxon>
    </lineage>
</organism>
<evidence type="ECO:0000256" key="1">
    <source>
        <dbReference type="SAM" id="MobiDB-lite"/>
    </source>
</evidence>
<feature type="compositionally biased region" description="Basic and acidic residues" evidence="1">
    <location>
        <begin position="314"/>
        <end position="326"/>
    </location>
</feature>
<feature type="region of interest" description="Disordered" evidence="1">
    <location>
        <begin position="314"/>
        <end position="341"/>
    </location>
</feature>
<name>A0A3N4JVB0_9PEZI</name>
<feature type="domain" description="Gag1-like clamp" evidence="2">
    <location>
        <begin position="209"/>
        <end position="316"/>
    </location>
</feature>
<dbReference type="Pfam" id="PF13259">
    <property type="entry name" value="clamp_Gag1-like"/>
    <property type="match status" value="1"/>
</dbReference>
<evidence type="ECO:0000313" key="3">
    <source>
        <dbReference type="EMBL" id="RPB00959.1"/>
    </source>
</evidence>
<sequence>MILVLRFGFGLKLAGQHTALCCKVKRLPPPPEVHLHLHTEYTTTSMPSLPKKSVRIAPETTLSKNERAEALSSVRTILDSVSTDWTFTPPPPPTQASKFTLQRSGSLGSWRPNAANSPPATPRASDSDSEDEDAGGSDSSLDLGLDDLEDSVGASSYRRALTPPPRPRRVKRREAKALREGVWRRRVDDSDVDATNLVRRESESGQYPFESPDDVPTPEKMRERMKREMEEEMTWNEGLRLFVARRDAWTSAVGDEVPVRESRFKDNLLTNLITPQAYPQIYRKVVVEGATPPVPIALPHMINALVEGWQHDDMWPPKPSRPEPSMRRKTGGGIKKLMGIS</sequence>
<dbReference type="InterPro" id="IPR053274">
    <property type="entry name" value="Fluconazole_resistance"/>
</dbReference>
<accession>A0A3N4JVB0</accession>
<feature type="region of interest" description="Disordered" evidence="1">
    <location>
        <begin position="82"/>
        <end position="175"/>
    </location>
</feature>
<reference evidence="3 4" key="1">
    <citation type="journal article" date="2018" name="Nat. Ecol. Evol.">
        <title>Pezizomycetes genomes reveal the molecular basis of ectomycorrhizal truffle lifestyle.</title>
        <authorList>
            <person name="Murat C."/>
            <person name="Payen T."/>
            <person name="Noel B."/>
            <person name="Kuo A."/>
            <person name="Morin E."/>
            <person name="Chen J."/>
            <person name="Kohler A."/>
            <person name="Krizsan K."/>
            <person name="Balestrini R."/>
            <person name="Da Silva C."/>
            <person name="Montanini B."/>
            <person name="Hainaut M."/>
            <person name="Levati E."/>
            <person name="Barry K.W."/>
            <person name="Belfiori B."/>
            <person name="Cichocki N."/>
            <person name="Clum A."/>
            <person name="Dockter R.B."/>
            <person name="Fauchery L."/>
            <person name="Guy J."/>
            <person name="Iotti M."/>
            <person name="Le Tacon F."/>
            <person name="Lindquist E.A."/>
            <person name="Lipzen A."/>
            <person name="Malagnac F."/>
            <person name="Mello A."/>
            <person name="Molinier V."/>
            <person name="Miyauchi S."/>
            <person name="Poulain J."/>
            <person name="Riccioni C."/>
            <person name="Rubini A."/>
            <person name="Sitrit Y."/>
            <person name="Splivallo R."/>
            <person name="Traeger S."/>
            <person name="Wang M."/>
            <person name="Zifcakova L."/>
            <person name="Wipf D."/>
            <person name="Zambonelli A."/>
            <person name="Paolocci F."/>
            <person name="Nowrousian M."/>
            <person name="Ottonello S."/>
            <person name="Baldrian P."/>
            <person name="Spatafora J.W."/>
            <person name="Henrissat B."/>
            <person name="Nagy L.G."/>
            <person name="Aury J.M."/>
            <person name="Wincker P."/>
            <person name="Grigoriev I.V."/>
            <person name="Bonfante P."/>
            <person name="Martin F.M."/>
        </authorList>
    </citation>
    <scope>NUCLEOTIDE SEQUENCE [LARGE SCALE GENOMIC DNA]</scope>
    <source>
        <strain evidence="3 4">120613-1</strain>
    </source>
</reference>
<evidence type="ECO:0000259" key="2">
    <source>
        <dbReference type="Pfam" id="PF13259"/>
    </source>
</evidence>
<evidence type="ECO:0000313" key="4">
    <source>
        <dbReference type="Proteomes" id="UP000276215"/>
    </source>
</evidence>
<dbReference type="Proteomes" id="UP000276215">
    <property type="component" value="Unassembled WGS sequence"/>
</dbReference>
<dbReference type="OrthoDB" id="5422958at2759"/>
<dbReference type="AlphaFoldDB" id="A0A3N4JVB0"/>
<dbReference type="STRING" id="1336337.A0A3N4JVB0"/>
<proteinExistence type="predicted"/>
<dbReference type="PANTHER" id="PTHR28065:SF1">
    <property type="entry name" value="DUF4050 DOMAIN-CONTAINING PROTEIN"/>
    <property type="match status" value="1"/>
</dbReference>
<dbReference type="InterPro" id="IPR025124">
    <property type="entry name" value="Gag1-like_clamp"/>
</dbReference>
<keyword evidence="4" id="KW-1185">Reference proteome</keyword>
<feature type="compositionally biased region" description="Polar residues" evidence="1">
    <location>
        <begin position="95"/>
        <end position="107"/>
    </location>
</feature>
<dbReference type="EMBL" id="ML120376">
    <property type="protein sequence ID" value="RPB00959.1"/>
    <property type="molecule type" value="Genomic_DNA"/>
</dbReference>
<dbReference type="PANTHER" id="PTHR28065">
    <property type="entry name" value="FREQUENIN"/>
    <property type="match status" value="1"/>
</dbReference>